<accession>A0A370GYS2</accession>
<sequence>MHSYAYTAFFPLINLQTTVLTPNRRLSATLHQHYQKYRLDQGDQCWQTPDILPISSWIERLWDHCTSEVFTPPPLLLNSAQEQFLWECILSRAKENDALLQLSETADIAKSAWQLLKQWQIDIEHPVFKSADDYAALQTWAFEFRSLCQKNNWIDRGTLPDRVTQQIKAKTIQLPKKIILTGFTELSPQLKQLLAACQQSGCQIETISLTQSQTTCARVSLTDQENELITMACWAKATLEHCPDTLIGCVIPLLDKKRDRVMQIFSEVFANENAHVVEPQDCPFNISAGKTLSHYPVIHAALQLLALHKKSLSAETIGYLLLSPFLGEAEGERIKRAHFDKLLRQSNNNYLAISKLVQKSEDKKQVSLAVHCPQLTKRIQQFLSQLSAFPQTDTYSAWGKRFIQLLATLGWPGERSVSSDEYQVIEAWLGLIAEYSTLDQVATPVNLHQALQTLHKMASKTLFQPKTPEAPIQILGLLEAAALPFDYLWVSGMDDMSWPPQPKPNPFIPKSLQRERNMPHATAERELMFCQILTQQFRESAKRVIFSHAEKNEELELQASPLIRDFSEIKIDELGIERIATPSERIYAAKKNEVIEDEMAPPHSANEKTLGGMSILKQQALCPFKAFAEWRLHAHELEKPLPGLRTKDRGTIIHKILEIIWSKLQDQATLMSMDDATLNTFIHDSILEAQTFFPPSHRDHSQYISLEKQRLHKLIQEWLLLERERPPFKVIMSEKAAEIRLNQLVFSIRIDRVDELPDGKKLIIDYKTGKHNEINSWFGDRPEEPQLPLYTLLDSENTVGITFAQVASGEHGFKGLSQYSLEIKGIKLISEIKKTTALSWQEQRAQWHAVLTQLSDDFCQGVASVNPKDPNKTCIWCGLKPLCRINEKIPLSVSDQDISANDNELN</sequence>
<dbReference type="Gene3D" id="3.40.50.300">
    <property type="entry name" value="P-loop containing nucleotide triphosphate hydrolases"/>
    <property type="match status" value="1"/>
</dbReference>
<name>A0A370GYS2_9COXI</name>
<dbReference type="EMBL" id="QQAX01000001">
    <property type="protein sequence ID" value="RDI48816.1"/>
    <property type="molecule type" value="Genomic_DNA"/>
</dbReference>
<protein>
    <submittedName>
        <fullName evidence="2">Putative DNA repair protein</fullName>
    </submittedName>
</protein>
<dbReference type="RefSeq" id="WP_170131718.1">
    <property type="nucleotide sequence ID" value="NZ_LR699114.1"/>
</dbReference>
<reference evidence="2 3" key="1">
    <citation type="submission" date="2018-07" db="EMBL/GenBank/DDBJ databases">
        <title>Genomic Encyclopedia of Type Strains, Phase IV (KMG-IV): sequencing the most valuable type-strain genomes for metagenomic binning, comparative biology and taxonomic classification.</title>
        <authorList>
            <person name="Goeker M."/>
        </authorList>
    </citation>
    <scope>NUCLEOTIDE SEQUENCE [LARGE SCALE GENOMIC DNA]</scope>
    <source>
        <strain evidence="2 3">DSM 16500</strain>
    </source>
</reference>
<dbReference type="Pfam" id="PF12705">
    <property type="entry name" value="PDDEXK_1"/>
    <property type="match status" value="1"/>
</dbReference>
<comment type="caution">
    <text evidence="2">The sequence shown here is derived from an EMBL/GenBank/DDBJ whole genome shotgun (WGS) entry which is preliminary data.</text>
</comment>
<dbReference type="InterPro" id="IPR011604">
    <property type="entry name" value="PDDEXK-like_dom_sf"/>
</dbReference>
<dbReference type="NCBIfam" id="TIGR03623">
    <property type="entry name" value="probable DNA repair protein"/>
    <property type="match status" value="1"/>
</dbReference>
<organism evidence="2 3">
    <name type="scientific">Aquicella lusitana</name>
    <dbReference type="NCBI Taxonomy" id="254246"/>
    <lineage>
        <taxon>Bacteria</taxon>
        <taxon>Pseudomonadati</taxon>
        <taxon>Pseudomonadota</taxon>
        <taxon>Gammaproteobacteria</taxon>
        <taxon>Legionellales</taxon>
        <taxon>Coxiellaceae</taxon>
        <taxon>Aquicella</taxon>
    </lineage>
</organism>
<dbReference type="InterPro" id="IPR027417">
    <property type="entry name" value="P-loop_NTPase"/>
</dbReference>
<evidence type="ECO:0000313" key="2">
    <source>
        <dbReference type="EMBL" id="RDI48816.1"/>
    </source>
</evidence>
<dbReference type="Gene3D" id="3.90.320.10">
    <property type="match status" value="1"/>
</dbReference>
<dbReference type="SUPFAM" id="SSF52540">
    <property type="entry name" value="P-loop containing nucleoside triphosphate hydrolases"/>
    <property type="match status" value="1"/>
</dbReference>
<keyword evidence="3" id="KW-1185">Reference proteome</keyword>
<dbReference type="Proteomes" id="UP000254720">
    <property type="component" value="Unassembled WGS sequence"/>
</dbReference>
<dbReference type="InterPro" id="IPR038726">
    <property type="entry name" value="PDDEXK_AddAB-type"/>
</dbReference>
<dbReference type="AlphaFoldDB" id="A0A370GYS2"/>
<evidence type="ECO:0000259" key="1">
    <source>
        <dbReference type="Pfam" id="PF12705"/>
    </source>
</evidence>
<proteinExistence type="predicted"/>
<gene>
    <name evidence="2" type="ORF">C8D86_10195</name>
</gene>
<evidence type="ECO:0000313" key="3">
    <source>
        <dbReference type="Proteomes" id="UP000254720"/>
    </source>
</evidence>
<feature type="domain" description="PD-(D/E)XK endonuclease-like" evidence="1">
    <location>
        <begin position="614"/>
        <end position="884"/>
    </location>
</feature>
<dbReference type="InterPro" id="IPR019925">
    <property type="entry name" value="DNA_repair_protein_predicted"/>
</dbReference>